<keyword evidence="3 6" id="KW-0547">Nucleotide-binding</keyword>
<dbReference type="SUPFAM" id="SSF56112">
    <property type="entry name" value="Protein kinase-like (PK-like)"/>
    <property type="match status" value="1"/>
</dbReference>
<dbReference type="PROSITE" id="PS50011">
    <property type="entry name" value="PROTEIN_KINASE_DOM"/>
    <property type="match status" value="1"/>
</dbReference>
<dbReference type="PROSITE" id="PS00108">
    <property type="entry name" value="PROTEIN_KINASE_ST"/>
    <property type="match status" value="1"/>
</dbReference>
<name>A0ABD1DTK9_CULPP</name>
<dbReference type="PANTHER" id="PTHR24055">
    <property type="entry name" value="MITOGEN-ACTIVATED PROTEIN KINASE"/>
    <property type="match status" value="1"/>
</dbReference>
<dbReference type="EMBL" id="JBEHCU010002139">
    <property type="protein sequence ID" value="KAL1403059.1"/>
    <property type="molecule type" value="Genomic_DNA"/>
</dbReference>
<evidence type="ECO:0000256" key="3">
    <source>
        <dbReference type="ARBA" id="ARBA00022741"/>
    </source>
</evidence>
<dbReference type="Proteomes" id="UP001562425">
    <property type="component" value="Unassembled WGS sequence"/>
</dbReference>
<dbReference type="FunFam" id="1.10.510.10:FF:000624">
    <property type="entry name" value="Mitogen-activated protein kinase"/>
    <property type="match status" value="1"/>
</dbReference>
<gene>
    <name evidence="9" type="ORF">pipiens_005827</name>
</gene>
<feature type="compositionally biased region" description="Basic and acidic residues" evidence="7">
    <location>
        <begin position="518"/>
        <end position="528"/>
    </location>
</feature>
<feature type="domain" description="Protein kinase" evidence="8">
    <location>
        <begin position="207"/>
        <end position="495"/>
    </location>
</feature>
<keyword evidence="2" id="KW-0808">Transferase</keyword>
<keyword evidence="4" id="KW-0418">Kinase</keyword>
<feature type="compositionally biased region" description="Low complexity" evidence="7">
    <location>
        <begin position="546"/>
        <end position="557"/>
    </location>
</feature>
<dbReference type="CDD" id="cd07831">
    <property type="entry name" value="STKc_MOK"/>
    <property type="match status" value="1"/>
</dbReference>
<organism evidence="9 10">
    <name type="scientific">Culex pipiens pipiens</name>
    <name type="common">Northern house mosquito</name>
    <dbReference type="NCBI Taxonomy" id="38569"/>
    <lineage>
        <taxon>Eukaryota</taxon>
        <taxon>Metazoa</taxon>
        <taxon>Ecdysozoa</taxon>
        <taxon>Arthropoda</taxon>
        <taxon>Hexapoda</taxon>
        <taxon>Insecta</taxon>
        <taxon>Pterygota</taxon>
        <taxon>Neoptera</taxon>
        <taxon>Endopterygota</taxon>
        <taxon>Diptera</taxon>
        <taxon>Nematocera</taxon>
        <taxon>Culicoidea</taxon>
        <taxon>Culicidae</taxon>
        <taxon>Culicinae</taxon>
        <taxon>Culicini</taxon>
        <taxon>Culex</taxon>
        <taxon>Culex</taxon>
    </lineage>
</organism>
<evidence type="ECO:0000256" key="7">
    <source>
        <dbReference type="SAM" id="MobiDB-lite"/>
    </source>
</evidence>
<dbReference type="GO" id="GO:0004674">
    <property type="term" value="F:protein serine/threonine kinase activity"/>
    <property type="evidence" value="ECO:0007669"/>
    <property type="project" value="UniProtKB-KW"/>
</dbReference>
<dbReference type="InterPro" id="IPR000719">
    <property type="entry name" value="Prot_kinase_dom"/>
</dbReference>
<reference evidence="9 10" key="1">
    <citation type="submission" date="2024-05" db="EMBL/GenBank/DDBJ databases">
        <title>Culex pipiens pipiens assembly and annotation.</title>
        <authorList>
            <person name="Alout H."/>
            <person name="Durand T."/>
        </authorList>
    </citation>
    <scope>NUCLEOTIDE SEQUENCE [LARGE SCALE GENOMIC DNA]</scope>
    <source>
        <strain evidence="9">HA-2024</strain>
        <tissue evidence="9">Whole body</tissue>
    </source>
</reference>
<dbReference type="Pfam" id="PF00069">
    <property type="entry name" value="Pkinase"/>
    <property type="match status" value="1"/>
</dbReference>
<keyword evidence="1" id="KW-0723">Serine/threonine-protein kinase</keyword>
<feature type="region of interest" description="Disordered" evidence="7">
    <location>
        <begin position="505"/>
        <end position="557"/>
    </location>
</feature>
<dbReference type="PROSITE" id="PS00107">
    <property type="entry name" value="PROTEIN_KINASE_ATP"/>
    <property type="match status" value="1"/>
</dbReference>
<dbReference type="Gene3D" id="3.30.200.20">
    <property type="entry name" value="Phosphorylase Kinase, domain 1"/>
    <property type="match status" value="1"/>
</dbReference>
<evidence type="ECO:0000313" key="10">
    <source>
        <dbReference type="Proteomes" id="UP001562425"/>
    </source>
</evidence>
<feature type="region of interest" description="Disordered" evidence="7">
    <location>
        <begin position="1"/>
        <end position="101"/>
    </location>
</feature>
<accession>A0ABD1DTK9</accession>
<dbReference type="InterPro" id="IPR017441">
    <property type="entry name" value="Protein_kinase_ATP_BS"/>
</dbReference>
<dbReference type="SMART" id="SM00220">
    <property type="entry name" value="S_TKc"/>
    <property type="match status" value="1"/>
</dbReference>
<dbReference type="InterPro" id="IPR008271">
    <property type="entry name" value="Ser/Thr_kinase_AS"/>
</dbReference>
<evidence type="ECO:0000256" key="6">
    <source>
        <dbReference type="PROSITE-ProRule" id="PRU10141"/>
    </source>
</evidence>
<dbReference type="AlphaFoldDB" id="A0ABD1DTK9"/>
<keyword evidence="10" id="KW-1185">Reference proteome</keyword>
<evidence type="ECO:0000256" key="1">
    <source>
        <dbReference type="ARBA" id="ARBA00022527"/>
    </source>
</evidence>
<sequence length="605" mass="67825">MSTAPGNNPRTLSDQICRPKLDCSSSSEEEEGYVSPYCCSSDDEHDQRNRDLLDEMPAFSTRSPSGRSLSPIDLEPDSPPGSFRNSSAFDTPTESPGPGHGFVSLEEINARIGLTPPDSERSRSRLNLETIFEDKFLETPPKKGFESRTGNNLLRRSLRNRVLFGGGSGPGSSPATPDRDQDAAAAKKKTSAGIVDSLSDQFDSKYYSILEKIGEGSFSEVFRVKHKRTGFYYAAKKLTKLYFDPAEALQDSEIRVMKLLDYHPNVLSFVDILHDQATGSLSLIMELMDMSMYDYIKNRKRCLSEKRVKRYLYQMVCGLHHLHRNGIFHRDIKPENVLIKIPRKLKENELVQLADFGSICSTSQQPPYSAYISTRWYRSPECLLTSGYYGPKMDIWAVGCCFYEMLTLNPLFPGENELDQLYLIHEIVGSPSASMLAKFRHLNQLNYDFPKRKPTNFRSMIPLLSHYGVDVLNRTLSYSPDARISAARLLQHLYFEDASKSSKASRLSSSSMPSLDEADLRSKNESRRTSKNFPQSAGSWDRRSNGSSSVTTVSGAAGAVTGGKQKLSLEMLKHKNLERVWGMADSPGKARLVQQIHTTSSRLCS</sequence>
<evidence type="ECO:0000256" key="2">
    <source>
        <dbReference type="ARBA" id="ARBA00022679"/>
    </source>
</evidence>
<dbReference type="Gene3D" id="1.10.510.10">
    <property type="entry name" value="Transferase(Phosphotransferase) domain 1"/>
    <property type="match status" value="1"/>
</dbReference>
<protein>
    <recommendedName>
        <fullName evidence="8">Protein kinase domain-containing protein</fullName>
    </recommendedName>
</protein>
<evidence type="ECO:0000259" key="8">
    <source>
        <dbReference type="PROSITE" id="PS50011"/>
    </source>
</evidence>
<proteinExistence type="predicted"/>
<feature type="compositionally biased region" description="Polar residues" evidence="7">
    <location>
        <begin position="1"/>
        <end position="14"/>
    </location>
</feature>
<feature type="compositionally biased region" description="Polar residues" evidence="7">
    <location>
        <begin position="83"/>
        <end position="94"/>
    </location>
</feature>
<dbReference type="InterPro" id="IPR011009">
    <property type="entry name" value="Kinase-like_dom_sf"/>
</dbReference>
<dbReference type="GO" id="GO:0005524">
    <property type="term" value="F:ATP binding"/>
    <property type="evidence" value="ECO:0007669"/>
    <property type="project" value="UniProtKB-UniRule"/>
</dbReference>
<keyword evidence="5 6" id="KW-0067">ATP-binding</keyword>
<comment type="caution">
    <text evidence="9">The sequence shown here is derived from an EMBL/GenBank/DDBJ whole genome shotgun (WGS) entry which is preliminary data.</text>
</comment>
<evidence type="ECO:0000256" key="4">
    <source>
        <dbReference type="ARBA" id="ARBA00022777"/>
    </source>
</evidence>
<evidence type="ECO:0000313" key="9">
    <source>
        <dbReference type="EMBL" id="KAL1403059.1"/>
    </source>
</evidence>
<evidence type="ECO:0000256" key="5">
    <source>
        <dbReference type="ARBA" id="ARBA00022840"/>
    </source>
</evidence>
<dbReference type="InterPro" id="IPR050117">
    <property type="entry name" value="MAPK"/>
</dbReference>
<feature type="region of interest" description="Disordered" evidence="7">
    <location>
        <begin position="164"/>
        <end position="187"/>
    </location>
</feature>
<feature type="binding site" evidence="6">
    <location>
        <position position="237"/>
    </location>
    <ligand>
        <name>ATP</name>
        <dbReference type="ChEBI" id="CHEBI:30616"/>
    </ligand>
</feature>
<feature type="compositionally biased region" description="Low complexity" evidence="7">
    <location>
        <begin position="505"/>
        <end position="515"/>
    </location>
</feature>